<evidence type="ECO:0000313" key="13">
    <source>
        <dbReference type="Proteomes" id="UP000004995"/>
    </source>
</evidence>
<dbReference type="SUPFAM" id="SSF52540">
    <property type="entry name" value="P-loop containing nucleoside triphosphate hydrolases"/>
    <property type="match status" value="1"/>
</dbReference>
<sequence>MAEAVLLAISKIGTVLGDEIINAVTAELSAKVTNLRDLPENIKYIGRELRMMNSVIEGFDMTNLGINVVHQWIAELRNLSFHVEDVMDKYSYHAFHLREENSFHKVYRGAHYATVFSELADEVVKIKCEIEQVKKLPKDYFHDNLLLPRSRIATDQRVSQGCLPELVQDDDLVGIKVNQSNMIGWLNSNASDSSVITVSGMGGLGKTTLVLNVYDREMTNFPVHAWITVSKSYTIDALLRKLLKEIGYIENPSAEIDKMDAITLRQEIRKKLEGGKKCMVVLDDVWDREVYLKMEDIFKNLKASHVIITTRNDDVASLASSTERHLQLQPLNSDDAFNLFCRRAFSNRIDKKCPPELKNVADSIVNKCKGLPLAIISMGSLMSTKKPIEHAWNQVYNQFQSELLNTGDVQAILNLSYNDLPGNIRNCFLYCSLFPEDYIMSRETLVRQWVAEGFVVANQHNKLEDVAELNLMKLITRNMLQVVDYDEVGRVSTCKMHDIVRDLALTAAKDEKFGSANDQGAMIQIDKEVRRLSLYGWNDSDASMVTFPCLRTLLLLDGVMSTQMWKSILSKSSYLTVLELQDSEITEVPASIGDLFNLRYIGLRRTRVKSLPETIEKLSNLQSLDIKQTQIEKLPRSIVKVKKLRHLFADRIIDEKQEDFKYFIGVQPPKDLSNLIELLTLETVEASDDLAAQLDKLRKLQSLWISNVSAMHSPKLFAALSKMLLLSSLLLNASDEEQRLCLKDLNPQSKHLHRLIIRGCLAPGTLECSIFHSYGKNLKYLALSWSGLLEDPLQMLELHVPNLTYLSLNKVTSAENLAISEDCFPQLKTLVMKNILNVNQLTIGDRALPNIECLYIVALPKLDKVPRGIESLSSLKKLCLLNLHKNFKTQWFRNGMDKKMSDVLELRI</sequence>
<dbReference type="InterPro" id="IPR042197">
    <property type="entry name" value="Apaf_helical"/>
</dbReference>
<dbReference type="eggNOG" id="KOG4658">
    <property type="taxonomic scope" value="Eukaryota"/>
</dbReference>
<dbReference type="PANTHER" id="PTHR23155:SF1046">
    <property type="entry name" value="OS11G0226933 PROTEIN"/>
    <property type="match status" value="1"/>
</dbReference>
<dbReference type="AlphaFoldDB" id="K3YPR9"/>
<dbReference type="InterPro" id="IPR002182">
    <property type="entry name" value="NB-ARC"/>
</dbReference>
<dbReference type="OMA" id="GNIRNCF"/>
<evidence type="ECO:0000256" key="6">
    <source>
        <dbReference type="ARBA" id="ARBA00023054"/>
    </source>
</evidence>
<dbReference type="Gene3D" id="1.20.5.4130">
    <property type="match status" value="1"/>
</dbReference>
<evidence type="ECO:0000256" key="4">
    <source>
        <dbReference type="ARBA" id="ARBA00022741"/>
    </source>
</evidence>
<evidence type="ECO:0000313" key="11">
    <source>
        <dbReference type="EMBL" id="RCV05986.1"/>
    </source>
</evidence>
<dbReference type="PRINTS" id="PR00364">
    <property type="entry name" value="DISEASERSIST"/>
</dbReference>
<reference evidence="11" key="2">
    <citation type="submission" date="2015-07" db="EMBL/GenBank/DDBJ databases">
        <authorList>
            <person name="Noorani M."/>
        </authorList>
    </citation>
    <scope>NUCLEOTIDE SEQUENCE</scope>
    <source>
        <strain evidence="11">Yugu1</strain>
    </source>
</reference>
<reference evidence="12" key="3">
    <citation type="submission" date="2018-08" db="UniProtKB">
        <authorList>
            <consortium name="EnsemblPlants"/>
        </authorList>
    </citation>
    <scope>IDENTIFICATION</scope>
    <source>
        <strain evidence="12">Yugu1</strain>
    </source>
</reference>
<protein>
    <submittedName>
        <fullName evidence="11 12">Uncharacterized protein</fullName>
    </submittedName>
</protein>
<dbReference type="GO" id="GO:0009626">
    <property type="term" value="P:plant-type hypersensitive response"/>
    <property type="evidence" value="ECO:0007669"/>
    <property type="project" value="UniProtKB-ARBA"/>
</dbReference>
<dbReference type="Gene3D" id="3.80.10.10">
    <property type="entry name" value="Ribonuclease Inhibitor"/>
    <property type="match status" value="1"/>
</dbReference>
<dbReference type="PANTHER" id="PTHR23155">
    <property type="entry name" value="DISEASE RESISTANCE PROTEIN RP"/>
    <property type="match status" value="1"/>
</dbReference>
<feature type="domain" description="Disease resistance protein winged helix" evidence="9">
    <location>
        <begin position="433"/>
        <end position="504"/>
    </location>
</feature>
<dbReference type="ExpressionAtlas" id="K3YPR9">
    <property type="expression patterns" value="baseline"/>
</dbReference>
<dbReference type="InterPro" id="IPR044974">
    <property type="entry name" value="Disease_R_plants"/>
</dbReference>
<dbReference type="EnsemblPlants" id="KQL29200">
    <property type="protein sequence ID" value="KQL29200"/>
    <property type="gene ID" value="SETIT_016261mg"/>
</dbReference>
<keyword evidence="2" id="KW-0433">Leucine-rich repeat</keyword>
<dbReference type="InterPro" id="IPR032675">
    <property type="entry name" value="LRR_dom_sf"/>
</dbReference>
<reference evidence="11 13" key="1">
    <citation type="journal article" date="2012" name="Nat. Biotechnol.">
        <title>Reference genome sequence of the model plant Setaria.</title>
        <authorList>
            <person name="Bennetzen J.L."/>
            <person name="Schmutz J."/>
            <person name="Wang H."/>
            <person name="Percifield R."/>
            <person name="Hawkins J."/>
            <person name="Pontaroli A.C."/>
            <person name="Estep M."/>
            <person name="Feng L."/>
            <person name="Vaughn J.N."/>
            <person name="Grimwood J."/>
            <person name="Jenkins J."/>
            <person name="Barry K."/>
            <person name="Lindquist E."/>
            <person name="Hellsten U."/>
            <person name="Deshpande S."/>
            <person name="Wang X."/>
            <person name="Wu X."/>
            <person name="Mitros T."/>
            <person name="Triplett J."/>
            <person name="Yang X."/>
            <person name="Ye C.Y."/>
            <person name="Mauro-Herrera M."/>
            <person name="Wang L."/>
            <person name="Li P."/>
            <person name="Sharma M."/>
            <person name="Sharma R."/>
            <person name="Ronald P.C."/>
            <person name="Panaud O."/>
            <person name="Kellogg E.A."/>
            <person name="Brutnell T.P."/>
            <person name="Doust A.N."/>
            <person name="Tuskan G.A."/>
            <person name="Rokhsar D."/>
            <person name="Devos K.M."/>
        </authorList>
    </citation>
    <scope>NUCLEOTIDE SEQUENCE [LARGE SCALE GENOMIC DNA]</scope>
    <source>
        <strain evidence="13">cv. Yugu1</strain>
        <strain evidence="11">Yugu1</strain>
    </source>
</reference>
<dbReference type="KEGG" id="sita:105914851"/>
<dbReference type="GO" id="GO:0002758">
    <property type="term" value="P:innate immune response-activating signaling pathway"/>
    <property type="evidence" value="ECO:0007669"/>
    <property type="project" value="UniProtKB-ARBA"/>
</dbReference>
<evidence type="ECO:0000256" key="2">
    <source>
        <dbReference type="ARBA" id="ARBA00022614"/>
    </source>
</evidence>
<name>K3YPR9_SETIT</name>
<dbReference type="InterPro" id="IPR055414">
    <property type="entry name" value="LRR_R13L4/SHOC2-like"/>
</dbReference>
<dbReference type="InterPro" id="IPR058922">
    <property type="entry name" value="WHD_DRP"/>
</dbReference>
<dbReference type="GeneID" id="105914851"/>
<feature type="domain" description="Disease resistance N-terminal" evidence="8">
    <location>
        <begin position="7"/>
        <end position="103"/>
    </location>
</feature>
<dbReference type="RefSeq" id="XP_012703280.1">
    <property type="nucleotide sequence ID" value="XM_012847826.2"/>
</dbReference>
<dbReference type="Proteomes" id="UP000004995">
    <property type="component" value="Unassembled WGS sequence"/>
</dbReference>
<evidence type="ECO:0000259" key="10">
    <source>
        <dbReference type="Pfam" id="PF23598"/>
    </source>
</evidence>
<dbReference type="RefSeq" id="XP_012703275.1">
    <property type="nucleotide sequence ID" value="XM_012847821.2"/>
</dbReference>
<dbReference type="GO" id="GO:0043531">
    <property type="term" value="F:ADP binding"/>
    <property type="evidence" value="ECO:0007669"/>
    <property type="project" value="InterPro"/>
</dbReference>
<dbReference type="Gramene" id="KQL29200">
    <property type="protein sequence ID" value="KQL29200"/>
    <property type="gene ID" value="SETIT_016261mg"/>
</dbReference>
<keyword evidence="4" id="KW-0547">Nucleotide-binding</keyword>
<accession>K3YPR9</accession>
<dbReference type="RefSeq" id="XP_012703287.1">
    <property type="nucleotide sequence ID" value="XM_012847833.2"/>
</dbReference>
<dbReference type="InterPro" id="IPR041118">
    <property type="entry name" value="Rx_N"/>
</dbReference>
<feature type="domain" description="NB-ARC" evidence="7">
    <location>
        <begin position="182"/>
        <end position="348"/>
    </location>
</feature>
<dbReference type="RefSeq" id="XP_012703281.1">
    <property type="nucleotide sequence ID" value="XM_012847827.2"/>
</dbReference>
<evidence type="ECO:0000256" key="5">
    <source>
        <dbReference type="ARBA" id="ARBA00022821"/>
    </source>
</evidence>
<dbReference type="SUPFAM" id="SSF52058">
    <property type="entry name" value="L domain-like"/>
    <property type="match status" value="1"/>
</dbReference>
<dbReference type="InterPro" id="IPR027417">
    <property type="entry name" value="P-loop_NTPase"/>
</dbReference>
<feature type="domain" description="Disease resistance R13L4/SHOC-2-like LRR" evidence="10">
    <location>
        <begin position="567"/>
        <end position="879"/>
    </location>
</feature>
<dbReference type="Gene3D" id="3.40.50.300">
    <property type="entry name" value="P-loop containing nucleotide triphosphate hydrolases"/>
    <property type="match status" value="1"/>
</dbReference>
<dbReference type="OrthoDB" id="606096at2759"/>
<dbReference type="Pfam" id="PF23598">
    <property type="entry name" value="LRR_14"/>
    <property type="match status" value="1"/>
</dbReference>
<dbReference type="Pfam" id="PF00931">
    <property type="entry name" value="NB-ARC"/>
    <property type="match status" value="1"/>
</dbReference>
<dbReference type="HOGENOM" id="CLU_000837_25_4_1"/>
<evidence type="ECO:0000259" key="7">
    <source>
        <dbReference type="Pfam" id="PF00931"/>
    </source>
</evidence>
<gene>
    <name evidence="12" type="primary">LOC105914851</name>
    <name evidence="11" type="ORF">SETIT_1G126800v2</name>
</gene>
<comment type="similarity">
    <text evidence="1">Belongs to the disease resistance NB-LRR family.</text>
</comment>
<keyword evidence="3" id="KW-0677">Repeat</keyword>
<evidence type="ECO:0000259" key="8">
    <source>
        <dbReference type="Pfam" id="PF18052"/>
    </source>
</evidence>
<dbReference type="Gene3D" id="1.10.8.430">
    <property type="entry name" value="Helical domain of apoptotic protease-activating factors"/>
    <property type="match status" value="1"/>
</dbReference>
<keyword evidence="5" id="KW-0611">Plant defense</keyword>
<keyword evidence="6" id="KW-0175">Coiled coil</keyword>
<dbReference type="EMBL" id="AGNK02000184">
    <property type="status" value="NOT_ANNOTATED_CDS"/>
    <property type="molecule type" value="Genomic_DNA"/>
</dbReference>
<dbReference type="STRING" id="4555.K3YPR9"/>
<dbReference type="Pfam" id="PF23559">
    <property type="entry name" value="WHD_DRP"/>
    <property type="match status" value="1"/>
</dbReference>
<evidence type="ECO:0000256" key="1">
    <source>
        <dbReference type="ARBA" id="ARBA00008894"/>
    </source>
</evidence>
<dbReference type="EMBL" id="CM003528">
    <property type="protein sequence ID" value="RCV05986.1"/>
    <property type="molecule type" value="Genomic_DNA"/>
</dbReference>
<keyword evidence="13" id="KW-1185">Reference proteome</keyword>
<evidence type="ECO:0000256" key="3">
    <source>
        <dbReference type="ARBA" id="ARBA00022737"/>
    </source>
</evidence>
<evidence type="ECO:0000313" key="12">
    <source>
        <dbReference type="EnsemblPlants" id="KQL29200"/>
    </source>
</evidence>
<dbReference type="Gene3D" id="1.10.10.10">
    <property type="entry name" value="Winged helix-like DNA-binding domain superfamily/Winged helix DNA-binding domain"/>
    <property type="match status" value="1"/>
</dbReference>
<evidence type="ECO:0000259" key="9">
    <source>
        <dbReference type="Pfam" id="PF23559"/>
    </source>
</evidence>
<dbReference type="Pfam" id="PF18052">
    <property type="entry name" value="Rx_N"/>
    <property type="match status" value="1"/>
</dbReference>
<dbReference type="InterPro" id="IPR036388">
    <property type="entry name" value="WH-like_DNA-bd_sf"/>
</dbReference>
<dbReference type="FunFam" id="1.10.10.10:FF:000322">
    <property type="entry name" value="Probable disease resistance protein At1g63360"/>
    <property type="match status" value="1"/>
</dbReference>
<dbReference type="GO" id="GO:0042742">
    <property type="term" value="P:defense response to bacterium"/>
    <property type="evidence" value="ECO:0007669"/>
    <property type="project" value="UniProtKB-ARBA"/>
</dbReference>
<dbReference type="EMBL" id="CM003528">
    <property type="protein sequence ID" value="RCV05985.1"/>
    <property type="molecule type" value="Genomic_DNA"/>
</dbReference>
<proteinExistence type="inferred from homology"/>
<organism evidence="11">
    <name type="scientific">Setaria italica</name>
    <name type="common">Foxtail millet</name>
    <name type="synonym">Panicum italicum</name>
    <dbReference type="NCBI Taxonomy" id="4555"/>
    <lineage>
        <taxon>Eukaryota</taxon>
        <taxon>Viridiplantae</taxon>
        <taxon>Streptophyta</taxon>
        <taxon>Embryophyta</taxon>
        <taxon>Tracheophyta</taxon>
        <taxon>Spermatophyta</taxon>
        <taxon>Magnoliopsida</taxon>
        <taxon>Liliopsida</taxon>
        <taxon>Poales</taxon>
        <taxon>Poaceae</taxon>
        <taxon>PACMAD clade</taxon>
        <taxon>Panicoideae</taxon>
        <taxon>Panicodae</taxon>
        <taxon>Paniceae</taxon>
        <taxon>Cenchrinae</taxon>
        <taxon>Setaria</taxon>
    </lineage>
</organism>